<proteinExistence type="inferred from homology"/>
<evidence type="ECO:0000256" key="12">
    <source>
        <dbReference type="SAM" id="Phobius"/>
    </source>
</evidence>
<evidence type="ECO:0000256" key="1">
    <source>
        <dbReference type="ARBA" id="ARBA00008874"/>
    </source>
</evidence>
<dbReference type="InterPro" id="IPR000719">
    <property type="entry name" value="Prot_kinase_dom"/>
</dbReference>
<feature type="region of interest" description="Disordered" evidence="11">
    <location>
        <begin position="242"/>
        <end position="353"/>
    </location>
</feature>
<dbReference type="Proteomes" id="UP000000539">
    <property type="component" value="Unassembled WGS sequence"/>
</dbReference>
<comment type="catalytic activity">
    <reaction evidence="9">
        <text>L-threonyl-[protein] + ATP = O-phospho-L-threonyl-[protein] + ADP + H(+)</text>
        <dbReference type="Rhea" id="RHEA:46608"/>
        <dbReference type="Rhea" id="RHEA-COMP:11060"/>
        <dbReference type="Rhea" id="RHEA-COMP:11605"/>
        <dbReference type="ChEBI" id="CHEBI:15378"/>
        <dbReference type="ChEBI" id="CHEBI:30013"/>
        <dbReference type="ChEBI" id="CHEBI:30616"/>
        <dbReference type="ChEBI" id="CHEBI:61977"/>
        <dbReference type="ChEBI" id="CHEBI:456216"/>
        <dbReference type="EC" id="2.7.11.1"/>
    </reaction>
</comment>
<keyword evidence="6" id="KW-0418">Kinase</keyword>
<evidence type="ECO:0000256" key="10">
    <source>
        <dbReference type="ARBA" id="ARBA00048679"/>
    </source>
</evidence>
<feature type="compositionally biased region" description="Gly residues" evidence="11">
    <location>
        <begin position="731"/>
        <end position="740"/>
    </location>
</feature>
<evidence type="ECO:0000256" key="11">
    <source>
        <dbReference type="SAM" id="MobiDB-lite"/>
    </source>
</evidence>
<keyword evidence="12" id="KW-1133">Transmembrane helix</keyword>
<evidence type="ECO:0000256" key="6">
    <source>
        <dbReference type="ARBA" id="ARBA00022777"/>
    </source>
</evidence>
<organism evidence="14 15">
    <name type="scientific">Gallus gallus</name>
    <name type="common">Chicken</name>
    <dbReference type="NCBI Taxonomy" id="9031"/>
    <lineage>
        <taxon>Eukaryota</taxon>
        <taxon>Metazoa</taxon>
        <taxon>Chordata</taxon>
        <taxon>Craniata</taxon>
        <taxon>Vertebrata</taxon>
        <taxon>Euteleostomi</taxon>
        <taxon>Archelosauria</taxon>
        <taxon>Archosauria</taxon>
        <taxon>Dinosauria</taxon>
        <taxon>Saurischia</taxon>
        <taxon>Theropoda</taxon>
        <taxon>Coelurosauria</taxon>
        <taxon>Aves</taxon>
        <taxon>Neognathae</taxon>
        <taxon>Galloanserae</taxon>
        <taxon>Galliformes</taxon>
        <taxon>Phasianidae</taxon>
        <taxon>Phasianinae</taxon>
        <taxon>Gallus</taxon>
    </lineage>
</organism>
<evidence type="ECO:0000256" key="2">
    <source>
        <dbReference type="ARBA" id="ARBA00012513"/>
    </source>
</evidence>
<dbReference type="EC" id="2.7.11.1" evidence="2"/>
<feature type="transmembrane region" description="Helical" evidence="12">
    <location>
        <begin position="653"/>
        <end position="674"/>
    </location>
</feature>
<keyword evidence="5" id="KW-0547">Nucleotide-binding</keyword>
<feature type="compositionally biased region" description="Basic and acidic residues" evidence="11">
    <location>
        <begin position="756"/>
        <end position="771"/>
    </location>
</feature>
<evidence type="ECO:0000256" key="3">
    <source>
        <dbReference type="ARBA" id="ARBA00022527"/>
    </source>
</evidence>
<evidence type="ECO:0000256" key="7">
    <source>
        <dbReference type="ARBA" id="ARBA00022840"/>
    </source>
</evidence>
<dbReference type="OrthoDB" id="10564187at2759"/>
<accession>A0A8V0X2E6</accession>
<keyword evidence="3" id="KW-0723">Serine/threonine-protein kinase</keyword>
<dbReference type="PANTHER" id="PTHR47167:SF6">
    <property type="entry name" value="SERINE_THREONINE-PROTEIN KINASE TAO2"/>
    <property type="match status" value="1"/>
</dbReference>
<protein>
    <recommendedName>
        <fullName evidence="2">non-specific serine/threonine protein kinase</fullName>
        <ecNumber evidence="2">2.7.11.1</ecNumber>
    </recommendedName>
</protein>
<feature type="region of interest" description="Disordered" evidence="11">
    <location>
        <begin position="731"/>
        <end position="782"/>
    </location>
</feature>
<keyword evidence="4" id="KW-0808">Transferase</keyword>
<feature type="region of interest" description="Disordered" evidence="11">
    <location>
        <begin position="971"/>
        <end position="1025"/>
    </location>
</feature>
<dbReference type="GO" id="GO:0005524">
    <property type="term" value="F:ATP binding"/>
    <property type="evidence" value="ECO:0007669"/>
    <property type="project" value="UniProtKB-KW"/>
</dbReference>
<dbReference type="PROSITE" id="PS50011">
    <property type="entry name" value="PROTEIN_KINASE_DOM"/>
    <property type="match status" value="1"/>
</dbReference>
<evidence type="ECO:0000256" key="8">
    <source>
        <dbReference type="ARBA" id="ARBA00023054"/>
    </source>
</evidence>
<keyword evidence="7" id="KW-0067">ATP-binding</keyword>
<evidence type="ECO:0000256" key="4">
    <source>
        <dbReference type="ARBA" id="ARBA00022679"/>
    </source>
</evidence>
<feature type="compositionally biased region" description="Low complexity" evidence="11">
    <location>
        <begin position="280"/>
        <end position="293"/>
    </location>
</feature>
<dbReference type="PROSITE" id="PS00108">
    <property type="entry name" value="PROTEIN_KINASE_ST"/>
    <property type="match status" value="1"/>
</dbReference>
<dbReference type="InterPro" id="IPR051234">
    <property type="entry name" value="TAO_STE20_kinase"/>
</dbReference>
<dbReference type="GO" id="GO:0004674">
    <property type="term" value="F:protein serine/threonine kinase activity"/>
    <property type="evidence" value="ECO:0007669"/>
    <property type="project" value="UniProtKB-KW"/>
</dbReference>
<evidence type="ECO:0000256" key="5">
    <source>
        <dbReference type="ARBA" id="ARBA00022741"/>
    </source>
</evidence>
<comment type="similarity">
    <text evidence="1">Belongs to the protein kinase superfamily. STE Ser/Thr protein kinase family. STE20 subfamily.</text>
</comment>
<dbReference type="SUPFAM" id="SSF56112">
    <property type="entry name" value="Protein kinase-like (PK-like)"/>
    <property type="match status" value="1"/>
</dbReference>
<feature type="compositionally biased region" description="Basic and acidic residues" evidence="11">
    <location>
        <begin position="296"/>
        <end position="321"/>
    </location>
</feature>
<dbReference type="Gene3D" id="1.10.510.10">
    <property type="entry name" value="Transferase(Phosphotransferase) domain 1"/>
    <property type="match status" value="1"/>
</dbReference>
<feature type="compositionally biased region" description="Low complexity" evidence="11">
    <location>
        <begin position="987"/>
        <end position="1005"/>
    </location>
</feature>
<sequence length="1025" mass="110917">MFYGGKHSNEKWRDIVREVRLLQRLSHPHTVRGKGAFLRGHCVWIAMEYCVGSAADLLQPHQPPLTEVEIAAIVHGALHGLAYLHRVHVIHRDVKAANVLLSPRGRIKLSDFGSAAHSASACSFVGTPYWMAPEVILAMDEGHYDGRADVWALGITCIELAERKPPLFALNAMAALYHIAQSCAPQLQGERWSEPFRSFVQCCLQRAPQLRPHSQLLLQHDFVVGERPQGTMAALIRRALGADDDDDDDVGGAAPQVEEQQEDPDLPHEPTTTHEEIVDHVTPVGHVTHVGPPADGTREEHACPEHATTHVEDTEDTEHVKTRVGSTEHAGTRVTHGDPVTHTPHVSDVGHTEHGTGVEHVTARAEHTGTRVTHADDATGVERVTQMGHTEHTEHGTREEHAEAHAEHTGTRVTGTEHVAHAPRVTYVGHTEHGTHAEHAGTRVTRADHVTDTDHMTHTPHVTHVGHTEHRTRLEHATEHTGTRMTHSDHMTHTPHVTHTPHTTHVGHTEHVTCLEHATEHRGTRVTPTPHVTHMGHTEDVTRLQHATEHLGTRVTPSDHVTHADHVTRAPHVTHTCAPPTADHASTRVSPAGHVTPAAAHASTRVWVCVACAALLLPLAPRIGLGLLALWGAAHLWGGDDVWGRAALWGREALWGAVGPLWGAVGALGALAALRPHTSPPLPHGAAVLLPAAMLLAAPYLFLPLYLLAAAILGRRRPEVWGGGAEVWGGGREGRAGGGPEARRKTPEAWSGGGPEVRRSGEAEARGKAPEAWRGGGGGGPEVRAVGPEAWAKKPEAWAKKKPEVWGGAQRLWLRFLLRLPPHIFAAVSALGFASERRLFRLFPRAKPGPGRSAPLLPAPHLRSRLPVPAAPPGSPRPPPSLPARLRALLWGGSASLWGRLTPLWGRLAPLWGRSASPLWGTALWGRSASLRGRLAPLWGRLASLWGRALRFWGGTPPLWGRTPPLWGRGPKRPLWGPAPSSPPSRIPRLAPRRPTAPRPVAVAPKVGGSGGGAPPRCPTRRPWR</sequence>
<dbReference type="PANTHER" id="PTHR47167">
    <property type="entry name" value="SERINE/THREONINE-PROTEIN KINASE TAO1-LIKE PROTEIN"/>
    <property type="match status" value="1"/>
</dbReference>
<feature type="transmembrane region" description="Helical" evidence="12">
    <location>
        <begin position="686"/>
        <end position="713"/>
    </location>
</feature>
<evidence type="ECO:0000313" key="14">
    <source>
        <dbReference type="Ensembl" id="ENSGALP00010000181.1"/>
    </source>
</evidence>
<keyword evidence="8" id="KW-0175">Coiled coil</keyword>
<evidence type="ECO:0000256" key="9">
    <source>
        <dbReference type="ARBA" id="ARBA00047899"/>
    </source>
</evidence>
<comment type="catalytic activity">
    <reaction evidence="10">
        <text>L-seryl-[protein] + ATP = O-phospho-L-seryl-[protein] + ADP + H(+)</text>
        <dbReference type="Rhea" id="RHEA:17989"/>
        <dbReference type="Rhea" id="RHEA-COMP:9863"/>
        <dbReference type="Rhea" id="RHEA-COMP:11604"/>
        <dbReference type="ChEBI" id="CHEBI:15378"/>
        <dbReference type="ChEBI" id="CHEBI:29999"/>
        <dbReference type="ChEBI" id="CHEBI:30616"/>
        <dbReference type="ChEBI" id="CHEBI:83421"/>
        <dbReference type="ChEBI" id="CHEBI:456216"/>
        <dbReference type="EC" id="2.7.11.1"/>
    </reaction>
</comment>
<dbReference type="GeneTree" id="ENSGT00940000168060"/>
<dbReference type="SMART" id="SM00220">
    <property type="entry name" value="S_TKc"/>
    <property type="match status" value="1"/>
</dbReference>
<evidence type="ECO:0000259" key="13">
    <source>
        <dbReference type="PROSITE" id="PS50011"/>
    </source>
</evidence>
<dbReference type="InterPro" id="IPR011009">
    <property type="entry name" value="Kinase-like_dom_sf"/>
</dbReference>
<reference evidence="14" key="1">
    <citation type="submission" date="2025-08" db="UniProtKB">
        <authorList>
            <consortium name="Ensembl"/>
        </authorList>
    </citation>
    <scope>IDENTIFICATION</scope>
    <source>
        <strain evidence="14">broiler</strain>
    </source>
</reference>
<name>A0A8V0X2E6_CHICK</name>
<reference evidence="14" key="2">
    <citation type="submission" date="2025-09" db="UniProtKB">
        <authorList>
            <consortium name="Ensembl"/>
        </authorList>
    </citation>
    <scope>IDENTIFICATION</scope>
    <source>
        <strain evidence="14">broiler</strain>
    </source>
</reference>
<keyword evidence="15" id="KW-1185">Reference proteome</keyword>
<dbReference type="AlphaFoldDB" id="A0A8V0X2E6"/>
<feature type="region of interest" description="Disordered" evidence="11">
    <location>
        <begin position="390"/>
        <end position="411"/>
    </location>
</feature>
<keyword evidence="12" id="KW-0812">Transmembrane</keyword>
<dbReference type="Pfam" id="PF00069">
    <property type="entry name" value="Pkinase"/>
    <property type="match status" value="1"/>
</dbReference>
<feature type="compositionally biased region" description="Basic and acidic residues" evidence="11">
    <location>
        <begin position="265"/>
        <end position="279"/>
    </location>
</feature>
<dbReference type="InterPro" id="IPR008271">
    <property type="entry name" value="Ser/Thr_kinase_AS"/>
</dbReference>
<gene>
    <name evidence="14" type="primary">LOC107050692</name>
</gene>
<dbReference type="Ensembl" id="ENSGALT00010000338.1">
    <property type="protein sequence ID" value="ENSGALP00010000181.1"/>
    <property type="gene ID" value="ENSGALG00010000174.1"/>
</dbReference>
<keyword evidence="12" id="KW-0472">Membrane</keyword>
<feature type="domain" description="Protein kinase" evidence="13">
    <location>
        <begin position="1"/>
        <end position="223"/>
    </location>
</feature>
<feature type="compositionally biased region" description="Basic and acidic residues" evidence="11">
    <location>
        <begin position="390"/>
        <end position="410"/>
    </location>
</feature>
<evidence type="ECO:0000313" key="15">
    <source>
        <dbReference type="Proteomes" id="UP000000539"/>
    </source>
</evidence>